<comment type="caution">
    <text evidence="2">The sequence shown here is derived from an EMBL/GenBank/DDBJ whole genome shotgun (WGS) entry which is preliminary data.</text>
</comment>
<proteinExistence type="inferred from homology"/>
<dbReference type="AlphaFoldDB" id="A0A917XKZ9"/>
<evidence type="ECO:0000313" key="3">
    <source>
        <dbReference type="Proteomes" id="UP000653411"/>
    </source>
</evidence>
<evidence type="ECO:0000256" key="1">
    <source>
        <dbReference type="ARBA" id="ARBA00007120"/>
    </source>
</evidence>
<evidence type="ECO:0000313" key="2">
    <source>
        <dbReference type="EMBL" id="GGN33669.1"/>
    </source>
</evidence>
<reference evidence="2" key="1">
    <citation type="journal article" date="2014" name="Int. J. Syst. Evol. Microbiol.">
        <title>Complete genome sequence of Corynebacterium casei LMG S-19264T (=DSM 44701T), isolated from a smear-ripened cheese.</title>
        <authorList>
            <consortium name="US DOE Joint Genome Institute (JGI-PGF)"/>
            <person name="Walter F."/>
            <person name="Albersmeier A."/>
            <person name="Kalinowski J."/>
            <person name="Ruckert C."/>
        </authorList>
    </citation>
    <scope>NUCLEOTIDE SEQUENCE</scope>
    <source>
        <strain evidence="2">CGMCC 4.7110</strain>
    </source>
</reference>
<dbReference type="PANTHER" id="PTHR30289">
    <property type="entry name" value="UNCHARACTERIZED PROTEIN YBCL-RELATED"/>
    <property type="match status" value="1"/>
</dbReference>
<dbReference type="SUPFAM" id="SSF49777">
    <property type="entry name" value="PEBP-like"/>
    <property type="match status" value="1"/>
</dbReference>
<dbReference type="Pfam" id="PF01161">
    <property type="entry name" value="PBP"/>
    <property type="match status" value="1"/>
</dbReference>
<dbReference type="CDD" id="cd00865">
    <property type="entry name" value="PEBP_bact_arch"/>
    <property type="match status" value="1"/>
</dbReference>
<comment type="similarity">
    <text evidence="1">Belongs to the UPF0098 family.</text>
</comment>
<accession>A0A917XKZ9</accession>
<name>A0A917XKZ9_9ACTN</name>
<dbReference type="Proteomes" id="UP000653411">
    <property type="component" value="Unassembled WGS sequence"/>
</dbReference>
<sequence>MAVMGKLLKNKRAGDEGLAWHAPNLAGANTLQLSSPDFAHEATIPTLHAGKRLGGQDLSPALAWDAAPAQTAQLLLVIEDPDAPTALPYNHGIALLDAALTGVPQGGLDAETPADGVRLLSSGSRRGYLGPAPIKGHGPHRYVFQLFALGKPLTIGKSDTVPDSAKPRAVLAAAGDVLARGRLDGFYERV</sequence>
<gene>
    <name evidence="2" type="ORF">GCM10011578_073670</name>
</gene>
<reference evidence="2" key="2">
    <citation type="submission" date="2020-09" db="EMBL/GenBank/DDBJ databases">
        <authorList>
            <person name="Sun Q."/>
            <person name="Zhou Y."/>
        </authorList>
    </citation>
    <scope>NUCLEOTIDE SEQUENCE</scope>
    <source>
        <strain evidence="2">CGMCC 4.7110</strain>
    </source>
</reference>
<evidence type="ECO:0008006" key="4">
    <source>
        <dbReference type="Google" id="ProtNLM"/>
    </source>
</evidence>
<dbReference type="InterPro" id="IPR036610">
    <property type="entry name" value="PEBP-like_sf"/>
</dbReference>
<protein>
    <recommendedName>
        <fullName evidence="4">PEBP family protein</fullName>
    </recommendedName>
</protein>
<organism evidence="2 3">
    <name type="scientific">Streptomyces fuscichromogenes</name>
    <dbReference type="NCBI Taxonomy" id="1324013"/>
    <lineage>
        <taxon>Bacteria</taxon>
        <taxon>Bacillati</taxon>
        <taxon>Actinomycetota</taxon>
        <taxon>Actinomycetes</taxon>
        <taxon>Kitasatosporales</taxon>
        <taxon>Streptomycetaceae</taxon>
        <taxon>Streptomyces</taxon>
    </lineage>
</organism>
<dbReference type="PANTHER" id="PTHR30289:SF1">
    <property type="entry name" value="PEBP (PHOSPHATIDYLETHANOLAMINE-BINDING PROTEIN) FAMILY PROTEIN"/>
    <property type="match status" value="1"/>
</dbReference>
<dbReference type="Gene3D" id="3.90.280.10">
    <property type="entry name" value="PEBP-like"/>
    <property type="match status" value="1"/>
</dbReference>
<dbReference type="RefSeq" id="WP_189267231.1">
    <property type="nucleotide sequence ID" value="NZ_BMML01000021.1"/>
</dbReference>
<keyword evidence="3" id="KW-1185">Reference proteome</keyword>
<dbReference type="EMBL" id="BMML01000021">
    <property type="protein sequence ID" value="GGN33669.1"/>
    <property type="molecule type" value="Genomic_DNA"/>
</dbReference>
<dbReference type="InterPro" id="IPR005247">
    <property type="entry name" value="YbhB_YbcL/LppC-like"/>
</dbReference>
<dbReference type="InterPro" id="IPR008914">
    <property type="entry name" value="PEBP"/>
</dbReference>